<keyword evidence="6" id="KW-1185">Reference proteome</keyword>
<dbReference type="GO" id="GO:0003676">
    <property type="term" value="F:nucleic acid binding"/>
    <property type="evidence" value="ECO:0007669"/>
    <property type="project" value="InterPro"/>
</dbReference>
<gene>
    <name evidence="5" type="ORF">BJ684DRAFT_11970</name>
</gene>
<accession>A0A4P9Y023</accession>
<keyword evidence="3" id="KW-0949">S-adenosyl-L-methionine</keyword>
<sequence length="294" mass="32603">MPRLLRPSFNVRALRRLLPPCGYDVHGARAEWRWLREWAEASVAPALVRPTLERALWERARLRKPLQYILGTQPFGDLELLTRPPTLIPRWETEEWVLRLAGLISSTSPSGPPLRILDLCTGTGCIALGLAAHCPSGQVQVWGVDVAESAILLARENAKKMHPLLRGNSVHFQLGDLNDPSSLPQGPFDLIVSNPPYVTQEDWAGLEPEVRVWEDSRALVADHAGLQCHQAIASLAASHLLHIPHPGPRTLPRLLMECGEGQGKVIQDILNSVKFSRTDIWLDLAGSDRVVVAY</sequence>
<evidence type="ECO:0000313" key="5">
    <source>
        <dbReference type="EMBL" id="RKP12118.1"/>
    </source>
</evidence>
<dbReference type="GO" id="GO:0032259">
    <property type="term" value="P:methylation"/>
    <property type="evidence" value="ECO:0007669"/>
    <property type="project" value="UniProtKB-KW"/>
</dbReference>
<dbReference type="GO" id="GO:0008276">
    <property type="term" value="F:protein methyltransferase activity"/>
    <property type="evidence" value="ECO:0007669"/>
    <property type="project" value="InterPro"/>
</dbReference>
<dbReference type="GO" id="GO:0005739">
    <property type="term" value="C:mitochondrion"/>
    <property type="evidence" value="ECO:0007669"/>
    <property type="project" value="TreeGrafter"/>
</dbReference>
<dbReference type="InterPro" id="IPR041698">
    <property type="entry name" value="Methyltransf_25"/>
</dbReference>
<dbReference type="PANTHER" id="PTHR18895:SF74">
    <property type="entry name" value="MTRF1L RELEASE FACTOR GLUTAMINE METHYLTRANSFERASE"/>
    <property type="match status" value="1"/>
</dbReference>
<dbReference type="Gene3D" id="3.40.50.150">
    <property type="entry name" value="Vaccinia Virus protein VP39"/>
    <property type="match status" value="1"/>
</dbReference>
<name>A0A4P9Y023_9FUNG</name>
<dbReference type="InterPro" id="IPR029063">
    <property type="entry name" value="SAM-dependent_MTases_sf"/>
</dbReference>
<dbReference type="NCBIfam" id="TIGR00536">
    <property type="entry name" value="hemK_fam"/>
    <property type="match status" value="1"/>
</dbReference>
<evidence type="ECO:0000313" key="6">
    <source>
        <dbReference type="Proteomes" id="UP000267251"/>
    </source>
</evidence>
<dbReference type="AlphaFoldDB" id="A0A4P9Y023"/>
<evidence type="ECO:0000256" key="1">
    <source>
        <dbReference type="ARBA" id="ARBA00022603"/>
    </source>
</evidence>
<dbReference type="PANTHER" id="PTHR18895">
    <property type="entry name" value="HEMK METHYLTRANSFERASE"/>
    <property type="match status" value="1"/>
</dbReference>
<dbReference type="InterPro" id="IPR002052">
    <property type="entry name" value="DNA_methylase_N6_adenine_CS"/>
</dbReference>
<evidence type="ECO:0000256" key="3">
    <source>
        <dbReference type="ARBA" id="ARBA00022691"/>
    </source>
</evidence>
<organism evidence="5 6">
    <name type="scientific">Piptocephalis cylindrospora</name>
    <dbReference type="NCBI Taxonomy" id="1907219"/>
    <lineage>
        <taxon>Eukaryota</taxon>
        <taxon>Fungi</taxon>
        <taxon>Fungi incertae sedis</taxon>
        <taxon>Zoopagomycota</taxon>
        <taxon>Zoopagomycotina</taxon>
        <taxon>Zoopagomycetes</taxon>
        <taxon>Zoopagales</taxon>
        <taxon>Piptocephalidaceae</taxon>
        <taxon>Piptocephalis</taxon>
    </lineage>
</organism>
<dbReference type="CDD" id="cd02440">
    <property type="entry name" value="AdoMet_MTases"/>
    <property type="match status" value="1"/>
</dbReference>
<protein>
    <submittedName>
        <fullName evidence="5">S-adenosyl-L-methionine-dependent methyltransferase</fullName>
    </submittedName>
</protein>
<evidence type="ECO:0000256" key="2">
    <source>
        <dbReference type="ARBA" id="ARBA00022679"/>
    </source>
</evidence>
<feature type="domain" description="Methyltransferase" evidence="4">
    <location>
        <begin position="116"/>
        <end position="204"/>
    </location>
</feature>
<proteinExistence type="predicted"/>
<dbReference type="PROSITE" id="PS00092">
    <property type="entry name" value="N6_MTASE"/>
    <property type="match status" value="1"/>
</dbReference>
<keyword evidence="1 5" id="KW-0489">Methyltransferase</keyword>
<dbReference type="EMBL" id="KZ988472">
    <property type="protein sequence ID" value="RKP12118.1"/>
    <property type="molecule type" value="Genomic_DNA"/>
</dbReference>
<dbReference type="Proteomes" id="UP000267251">
    <property type="component" value="Unassembled WGS sequence"/>
</dbReference>
<dbReference type="InterPro" id="IPR050320">
    <property type="entry name" value="N5-glutamine_MTase"/>
</dbReference>
<dbReference type="Pfam" id="PF13649">
    <property type="entry name" value="Methyltransf_25"/>
    <property type="match status" value="1"/>
</dbReference>
<keyword evidence="2 5" id="KW-0808">Transferase</keyword>
<evidence type="ECO:0000259" key="4">
    <source>
        <dbReference type="Pfam" id="PF13649"/>
    </source>
</evidence>
<dbReference type="OrthoDB" id="269872at2759"/>
<dbReference type="InterPro" id="IPR004556">
    <property type="entry name" value="HemK-like"/>
</dbReference>
<reference evidence="6" key="1">
    <citation type="journal article" date="2018" name="Nat. Microbiol.">
        <title>Leveraging single-cell genomics to expand the fungal tree of life.</title>
        <authorList>
            <person name="Ahrendt S.R."/>
            <person name="Quandt C.A."/>
            <person name="Ciobanu D."/>
            <person name="Clum A."/>
            <person name="Salamov A."/>
            <person name="Andreopoulos B."/>
            <person name="Cheng J.F."/>
            <person name="Woyke T."/>
            <person name="Pelin A."/>
            <person name="Henrissat B."/>
            <person name="Reynolds N.K."/>
            <person name="Benny G.L."/>
            <person name="Smith M.E."/>
            <person name="James T.Y."/>
            <person name="Grigoriev I.V."/>
        </authorList>
    </citation>
    <scope>NUCLEOTIDE SEQUENCE [LARGE SCALE GENOMIC DNA]</scope>
</reference>
<dbReference type="SUPFAM" id="SSF53335">
    <property type="entry name" value="S-adenosyl-L-methionine-dependent methyltransferases"/>
    <property type="match status" value="1"/>
</dbReference>